<dbReference type="SMR" id="A0A7I8XEG7"/>
<keyword evidence="2" id="KW-0812">Transmembrane</keyword>
<reference evidence="3" key="1">
    <citation type="submission" date="2020-09" db="EMBL/GenBank/DDBJ databases">
        <authorList>
            <person name="Kikuchi T."/>
        </authorList>
    </citation>
    <scope>NUCLEOTIDE SEQUENCE</scope>
    <source>
        <strain evidence="3">Ka4C1</strain>
    </source>
</reference>
<protein>
    <submittedName>
        <fullName evidence="3">(pine wood nematode) hypothetical protein</fullName>
    </submittedName>
</protein>
<dbReference type="Proteomes" id="UP000582659">
    <property type="component" value="Unassembled WGS sequence"/>
</dbReference>
<dbReference type="EMBL" id="CAJFDI010000004">
    <property type="protein sequence ID" value="CAD5224569.1"/>
    <property type="molecule type" value="Genomic_DNA"/>
</dbReference>
<keyword evidence="2" id="KW-0472">Membrane</keyword>
<evidence type="ECO:0000313" key="4">
    <source>
        <dbReference type="Proteomes" id="UP000659654"/>
    </source>
</evidence>
<dbReference type="EMBL" id="CAJFCV020000004">
    <property type="protein sequence ID" value="CAG9113366.1"/>
    <property type="molecule type" value="Genomic_DNA"/>
</dbReference>
<sequence length="154" mass="17057">MEEMLWQEILWVWLASVVGAALLLQCSKQKAKKPQTTPSGAGSKNASQGSTSSTVKPVEKGSKMDSPAVKKAASAEKPNKNKSQAKPIETDFNSHKKKMIEEKLKKEKQEKIEKGFFQSKSDEDDTLEKVESCKLEKTDDGPSSRRKSSKKGKK</sequence>
<feature type="compositionally biased region" description="Basic and acidic residues" evidence="1">
    <location>
        <begin position="88"/>
        <end position="114"/>
    </location>
</feature>
<feature type="transmembrane region" description="Helical" evidence="2">
    <location>
        <begin position="6"/>
        <end position="24"/>
    </location>
</feature>
<proteinExistence type="predicted"/>
<comment type="caution">
    <text evidence="3">The sequence shown here is derived from an EMBL/GenBank/DDBJ whole genome shotgun (WGS) entry which is preliminary data.</text>
</comment>
<feature type="compositionally biased region" description="Polar residues" evidence="1">
    <location>
        <begin position="34"/>
        <end position="55"/>
    </location>
</feature>
<feature type="compositionally biased region" description="Basic and acidic residues" evidence="1">
    <location>
        <begin position="127"/>
        <end position="143"/>
    </location>
</feature>
<evidence type="ECO:0000256" key="2">
    <source>
        <dbReference type="SAM" id="Phobius"/>
    </source>
</evidence>
<gene>
    <name evidence="3" type="ORF">BXYJ_LOCUS8109</name>
</gene>
<dbReference type="AlphaFoldDB" id="A0A7I8XEG7"/>
<name>A0A7I8XEG7_BURXY</name>
<dbReference type="OrthoDB" id="5877342at2759"/>
<evidence type="ECO:0000256" key="1">
    <source>
        <dbReference type="SAM" id="MobiDB-lite"/>
    </source>
</evidence>
<organism evidence="3 4">
    <name type="scientific">Bursaphelenchus xylophilus</name>
    <name type="common">Pinewood nematode worm</name>
    <name type="synonym">Aphelenchoides xylophilus</name>
    <dbReference type="NCBI Taxonomy" id="6326"/>
    <lineage>
        <taxon>Eukaryota</taxon>
        <taxon>Metazoa</taxon>
        <taxon>Ecdysozoa</taxon>
        <taxon>Nematoda</taxon>
        <taxon>Chromadorea</taxon>
        <taxon>Rhabditida</taxon>
        <taxon>Tylenchina</taxon>
        <taxon>Tylenchomorpha</taxon>
        <taxon>Aphelenchoidea</taxon>
        <taxon>Aphelenchoididae</taxon>
        <taxon>Bursaphelenchus</taxon>
    </lineage>
</organism>
<evidence type="ECO:0000313" key="3">
    <source>
        <dbReference type="EMBL" id="CAD5224569.1"/>
    </source>
</evidence>
<accession>A0A7I8XEG7</accession>
<dbReference type="Proteomes" id="UP000659654">
    <property type="component" value="Unassembled WGS sequence"/>
</dbReference>
<feature type="compositionally biased region" description="Basic residues" evidence="1">
    <location>
        <begin position="144"/>
        <end position="154"/>
    </location>
</feature>
<keyword evidence="2" id="KW-1133">Transmembrane helix</keyword>
<keyword evidence="4" id="KW-1185">Reference proteome</keyword>
<feature type="region of interest" description="Disordered" evidence="1">
    <location>
        <begin position="28"/>
        <end position="154"/>
    </location>
</feature>